<reference evidence="2 3" key="1">
    <citation type="submission" date="2019-01" db="EMBL/GenBank/DDBJ databases">
        <title>Vibrio BEI176 sp. nov, a marine bacterium isolated from China: eastern marignal seas.</title>
        <authorList>
            <person name="Li B."/>
        </authorList>
    </citation>
    <scope>NUCLEOTIDE SEQUENCE [LARGE SCALE GENOMIC DNA]</scope>
    <source>
        <strain evidence="2 3">BEI176</strain>
    </source>
</reference>
<dbReference type="Proteomes" id="UP000297753">
    <property type="component" value="Unassembled WGS sequence"/>
</dbReference>
<accession>A0A4Y8WMB3</accession>
<evidence type="ECO:0000313" key="3">
    <source>
        <dbReference type="Proteomes" id="UP000297753"/>
    </source>
</evidence>
<organism evidence="2 3">
    <name type="scientific">Vibrio ouci</name>
    <dbReference type="NCBI Taxonomy" id="2499078"/>
    <lineage>
        <taxon>Bacteria</taxon>
        <taxon>Pseudomonadati</taxon>
        <taxon>Pseudomonadota</taxon>
        <taxon>Gammaproteobacteria</taxon>
        <taxon>Vibrionales</taxon>
        <taxon>Vibrionaceae</taxon>
        <taxon>Vibrio</taxon>
    </lineage>
</organism>
<name>A0A4Y8WMB3_9VIBR</name>
<dbReference type="PROSITE" id="PS51257">
    <property type="entry name" value="PROKAR_LIPOPROTEIN"/>
    <property type="match status" value="1"/>
</dbReference>
<comment type="caution">
    <text evidence="2">The sequence shown here is derived from an EMBL/GenBank/DDBJ whole genome shotgun (WGS) entry which is preliminary data.</text>
</comment>
<feature type="chain" id="PRO_5021316310" description="Lipoprotein" evidence="1">
    <location>
        <begin position="22"/>
        <end position="233"/>
    </location>
</feature>
<gene>
    <name evidence="2" type="ORF">ELS82_00135</name>
</gene>
<protein>
    <recommendedName>
        <fullName evidence="4">Lipoprotein</fullName>
    </recommendedName>
</protein>
<keyword evidence="3" id="KW-1185">Reference proteome</keyword>
<dbReference type="EMBL" id="SATR01000001">
    <property type="protein sequence ID" value="TFH93401.1"/>
    <property type="molecule type" value="Genomic_DNA"/>
</dbReference>
<evidence type="ECO:0000256" key="1">
    <source>
        <dbReference type="SAM" id="SignalP"/>
    </source>
</evidence>
<dbReference type="AlphaFoldDB" id="A0A4Y8WMB3"/>
<feature type="signal peptide" evidence="1">
    <location>
        <begin position="1"/>
        <end position="21"/>
    </location>
</feature>
<evidence type="ECO:0008006" key="4">
    <source>
        <dbReference type="Google" id="ProtNLM"/>
    </source>
</evidence>
<sequence>MKKQLTLLISVLGLTACGSLAIMDKSEAVKAQPEMLIKTDGDLWGLGGDGQFTLGATYEGKYSRDASTSTWFNTISTKDGSMAAEVTNKDSGKTWLLSCSGGGGGTSVKFSMLQFGGDSPYICDITSQGEPAGTFLLERDAKVIDFGTENKEKGSIAVDGIHFDVETVHTGSGLMMPLQNPLGYSFKLKGQEVAAVQTNGILTVQWLPEMTAQQNDVLAVGAIASALSWRPAD</sequence>
<evidence type="ECO:0000313" key="2">
    <source>
        <dbReference type="EMBL" id="TFH93401.1"/>
    </source>
</evidence>
<dbReference type="RefSeq" id="WP_134833661.1">
    <property type="nucleotide sequence ID" value="NZ_SATR01000001.1"/>
</dbReference>
<proteinExistence type="predicted"/>
<keyword evidence="1" id="KW-0732">Signal</keyword>
<dbReference type="OrthoDB" id="6397565at2"/>